<comment type="caution">
    <text evidence="7">The sequence shown here is derived from an EMBL/GenBank/DDBJ whole genome shotgun (WGS) entry which is preliminary data.</text>
</comment>
<dbReference type="EMBL" id="VICH01000004">
    <property type="protein sequence ID" value="TQV68515.1"/>
    <property type="molecule type" value="Genomic_DNA"/>
</dbReference>
<dbReference type="InterPro" id="IPR002155">
    <property type="entry name" value="Thiolase"/>
</dbReference>
<protein>
    <submittedName>
        <fullName evidence="7">Thiolase family protein</fullName>
    </submittedName>
</protein>
<name>A0A545SU71_9RHOB</name>
<evidence type="ECO:0000256" key="1">
    <source>
        <dbReference type="ARBA" id="ARBA00010982"/>
    </source>
</evidence>
<dbReference type="Pfam" id="PF02803">
    <property type="entry name" value="Thiolase_C"/>
    <property type="match status" value="1"/>
</dbReference>
<dbReference type="GO" id="GO:0003988">
    <property type="term" value="F:acetyl-CoA C-acyltransferase activity"/>
    <property type="evidence" value="ECO:0007669"/>
    <property type="project" value="UniProtKB-ARBA"/>
</dbReference>
<dbReference type="OrthoDB" id="7838428at2"/>
<evidence type="ECO:0000313" key="7">
    <source>
        <dbReference type="EMBL" id="TQV68515.1"/>
    </source>
</evidence>
<dbReference type="AlphaFoldDB" id="A0A545SU71"/>
<dbReference type="RefSeq" id="WP_142852268.1">
    <property type="nucleotide sequence ID" value="NZ_FXWW01000001.1"/>
</dbReference>
<evidence type="ECO:0000313" key="8">
    <source>
        <dbReference type="Proteomes" id="UP000315816"/>
    </source>
</evidence>
<organism evidence="7 8">
    <name type="scientific">Aliiroseovarius halocynthiae</name>
    <dbReference type="NCBI Taxonomy" id="985055"/>
    <lineage>
        <taxon>Bacteria</taxon>
        <taxon>Pseudomonadati</taxon>
        <taxon>Pseudomonadota</taxon>
        <taxon>Alphaproteobacteria</taxon>
        <taxon>Rhodobacterales</taxon>
        <taxon>Paracoccaceae</taxon>
        <taxon>Aliiroseovarius</taxon>
    </lineage>
</organism>
<dbReference type="PANTHER" id="PTHR18919">
    <property type="entry name" value="ACETYL-COA C-ACYLTRANSFERASE"/>
    <property type="match status" value="1"/>
</dbReference>
<accession>A0A545SU71</accession>
<reference evidence="7 8" key="1">
    <citation type="submission" date="2019-06" db="EMBL/GenBank/DDBJ databases">
        <title>A novel species of marine bacteria.</title>
        <authorList>
            <person name="Wang Y."/>
        </authorList>
    </citation>
    <scope>NUCLEOTIDE SEQUENCE [LARGE SCALE GENOMIC DNA]</scope>
    <source>
        <strain evidence="7 8">MA1-10</strain>
    </source>
</reference>
<dbReference type="InterPro" id="IPR020613">
    <property type="entry name" value="Thiolase_CS"/>
</dbReference>
<dbReference type="InterPro" id="IPR020617">
    <property type="entry name" value="Thiolase_C"/>
</dbReference>
<dbReference type="Pfam" id="PF00108">
    <property type="entry name" value="Thiolase_N"/>
    <property type="match status" value="1"/>
</dbReference>
<evidence type="ECO:0000259" key="6">
    <source>
        <dbReference type="Pfam" id="PF02803"/>
    </source>
</evidence>
<comment type="similarity">
    <text evidence="1 4">Belongs to the thiolase-like superfamily. Thiolase family.</text>
</comment>
<dbReference type="PROSITE" id="PS00737">
    <property type="entry name" value="THIOLASE_2"/>
    <property type="match status" value="1"/>
</dbReference>
<evidence type="ECO:0000256" key="3">
    <source>
        <dbReference type="ARBA" id="ARBA00023315"/>
    </source>
</evidence>
<gene>
    <name evidence="7" type="ORF">FIL88_02700</name>
</gene>
<dbReference type="CDD" id="cd00751">
    <property type="entry name" value="thiolase"/>
    <property type="match status" value="1"/>
</dbReference>
<feature type="domain" description="Thiolase N-terminal" evidence="5">
    <location>
        <begin position="6"/>
        <end position="237"/>
    </location>
</feature>
<keyword evidence="2 4" id="KW-0808">Transferase</keyword>
<dbReference type="InterPro" id="IPR020616">
    <property type="entry name" value="Thiolase_N"/>
</dbReference>
<dbReference type="PIRSF" id="PIRSF000429">
    <property type="entry name" value="Ac-CoA_Ac_transf"/>
    <property type="match status" value="1"/>
</dbReference>
<dbReference type="NCBIfam" id="TIGR01930">
    <property type="entry name" value="AcCoA-C-Actrans"/>
    <property type="match status" value="1"/>
</dbReference>
<evidence type="ECO:0000256" key="2">
    <source>
        <dbReference type="ARBA" id="ARBA00022679"/>
    </source>
</evidence>
<proteinExistence type="inferred from homology"/>
<keyword evidence="8" id="KW-1185">Reference proteome</keyword>
<keyword evidence="3 4" id="KW-0012">Acyltransferase</keyword>
<dbReference type="PANTHER" id="PTHR18919:SF107">
    <property type="entry name" value="ACETYL-COA ACETYLTRANSFERASE, CYTOSOLIC"/>
    <property type="match status" value="1"/>
</dbReference>
<evidence type="ECO:0000259" key="5">
    <source>
        <dbReference type="Pfam" id="PF00108"/>
    </source>
</evidence>
<dbReference type="SUPFAM" id="SSF53901">
    <property type="entry name" value="Thiolase-like"/>
    <property type="match status" value="2"/>
</dbReference>
<dbReference type="Proteomes" id="UP000315816">
    <property type="component" value="Unassembled WGS sequence"/>
</dbReference>
<evidence type="ECO:0000256" key="4">
    <source>
        <dbReference type="RuleBase" id="RU003557"/>
    </source>
</evidence>
<sequence>MSTAWIIGACRTAVVPRGGAFAALEIHDLAAPVIQDLLARTGLAPEDVGEVILSNALGAGGNPARVAALAAGLPQTVGGLSIDRQCCGGLDAVMLAQAMVLSGQHDVVIAGGAESYSRRPLRYRTFADGRGPEPYDQAQFTPWTDRDPDMTEAAEALARKLGISRQAQDDWAVASHQAAVTGHHRDEIVPLERQERDAFTRNLTQRLCDRARVVTGSITAANMAVAADGAAFVLVVSDRIASRLSTPKIRIEAGSSLGGSPELPGIAPVAAINAAMARANRTLGDLTQAEIMEAFAVQAIACQQGAGLPRELVNPNGGALARGHPIGASGAILAVGLYHALLRQGGVGVAAIAAAGGLGSALILSAP</sequence>
<dbReference type="InterPro" id="IPR016039">
    <property type="entry name" value="Thiolase-like"/>
</dbReference>
<dbReference type="Gene3D" id="3.40.47.10">
    <property type="match status" value="2"/>
</dbReference>
<feature type="domain" description="Thiolase C-terminal" evidence="6">
    <location>
        <begin position="247"/>
        <end position="365"/>
    </location>
</feature>